<dbReference type="PANTHER" id="PTHR32089">
    <property type="entry name" value="METHYL-ACCEPTING CHEMOTAXIS PROTEIN MCPB"/>
    <property type="match status" value="1"/>
</dbReference>
<dbReference type="Pfam" id="PF00015">
    <property type="entry name" value="MCPsignal"/>
    <property type="match status" value="1"/>
</dbReference>
<dbReference type="Gene3D" id="1.10.287.950">
    <property type="entry name" value="Methyl-accepting chemotaxis protein"/>
    <property type="match status" value="1"/>
</dbReference>
<keyword evidence="3 7" id="KW-0472">Membrane</keyword>
<keyword evidence="11" id="KW-1185">Reference proteome</keyword>
<keyword evidence="7" id="KW-0812">Transmembrane</keyword>
<evidence type="ECO:0000259" key="8">
    <source>
        <dbReference type="PROSITE" id="PS50111"/>
    </source>
</evidence>
<feature type="transmembrane region" description="Helical" evidence="7">
    <location>
        <begin position="191"/>
        <end position="215"/>
    </location>
</feature>
<dbReference type="EMBL" id="BRZA01000002">
    <property type="protein sequence ID" value="GLC89079.1"/>
    <property type="molecule type" value="Genomic_DNA"/>
</dbReference>
<feature type="domain" description="Methyl-accepting transducer" evidence="8">
    <location>
        <begin position="291"/>
        <end position="534"/>
    </location>
</feature>
<dbReference type="Pfam" id="PF00672">
    <property type="entry name" value="HAMP"/>
    <property type="match status" value="1"/>
</dbReference>
<dbReference type="SMART" id="SM00304">
    <property type="entry name" value="HAMP"/>
    <property type="match status" value="1"/>
</dbReference>
<evidence type="ECO:0000256" key="1">
    <source>
        <dbReference type="ARBA" id="ARBA00004236"/>
    </source>
</evidence>
<dbReference type="Pfam" id="PF12729">
    <property type="entry name" value="4HB_MCP_1"/>
    <property type="match status" value="1"/>
</dbReference>
<dbReference type="PRINTS" id="PR00260">
    <property type="entry name" value="CHEMTRNSDUCR"/>
</dbReference>
<reference evidence="10" key="1">
    <citation type="submission" date="2022-08" db="EMBL/GenBank/DDBJ databases">
        <title>Draft genome sequence of Lysinibacillus sp. strain KH24.</title>
        <authorList>
            <person name="Kanbe H."/>
            <person name="Itoh H."/>
        </authorList>
    </citation>
    <scope>NUCLEOTIDE SEQUENCE</scope>
    <source>
        <strain evidence="10">KH24</strain>
    </source>
</reference>
<dbReference type="CDD" id="cd06225">
    <property type="entry name" value="HAMP"/>
    <property type="match status" value="1"/>
</dbReference>
<dbReference type="PROSITE" id="PS50885">
    <property type="entry name" value="HAMP"/>
    <property type="match status" value="1"/>
</dbReference>
<evidence type="ECO:0008006" key="12">
    <source>
        <dbReference type="Google" id="ProtNLM"/>
    </source>
</evidence>
<feature type="transmembrane region" description="Helical" evidence="7">
    <location>
        <begin position="13"/>
        <end position="33"/>
    </location>
</feature>
<dbReference type="PROSITE" id="PS50111">
    <property type="entry name" value="CHEMOTAXIS_TRANSDUC_2"/>
    <property type="match status" value="1"/>
</dbReference>
<evidence type="ECO:0000256" key="2">
    <source>
        <dbReference type="ARBA" id="ARBA00022475"/>
    </source>
</evidence>
<evidence type="ECO:0000256" key="7">
    <source>
        <dbReference type="SAM" id="Phobius"/>
    </source>
</evidence>
<evidence type="ECO:0000313" key="11">
    <source>
        <dbReference type="Proteomes" id="UP001065593"/>
    </source>
</evidence>
<dbReference type="SMART" id="SM00283">
    <property type="entry name" value="MA"/>
    <property type="match status" value="1"/>
</dbReference>
<dbReference type="InterPro" id="IPR003660">
    <property type="entry name" value="HAMP_dom"/>
</dbReference>
<proteinExistence type="inferred from homology"/>
<evidence type="ECO:0000256" key="3">
    <source>
        <dbReference type="ARBA" id="ARBA00023136"/>
    </source>
</evidence>
<organism evidence="10 11">
    <name type="scientific">Lysinibacillus piscis</name>
    <dbReference type="NCBI Taxonomy" id="2518931"/>
    <lineage>
        <taxon>Bacteria</taxon>
        <taxon>Bacillati</taxon>
        <taxon>Bacillota</taxon>
        <taxon>Bacilli</taxon>
        <taxon>Bacillales</taxon>
        <taxon>Bacillaceae</taxon>
        <taxon>Lysinibacillus</taxon>
    </lineage>
</organism>
<sequence>MKWLKNAKTATKLIGTFLVTSIILTAVGIYSLVNLSTMNENLGFMYDERVVPISDLGRVETDYQRLRVQIRDMMFVAKTKDKKDTFYDISQQAAKDINSHIEAYENSIMLPEEQAILDKLRSEWDKYLALYKTATEYAYANDEESYLQLADEFNQVGNAVQGYIKELITLNISLAETTHLESEKLYNSTRIFTLTVIVLSVLFNIGLGIVIARLISNPLKEVATLVGKVSNGDLTETTAIDTKDEVGELARSINNMVNNLRTIVDNILYSADSVATSAQEISTTTEEVASNVSTQANHSQNITELFKEIVDGANSQAQDAQRMKELFEELNHAIDSVAKNADETALLSESLTTIATNGTEVVQASIEGMEAISTHMSLLEKDSNRIGDIIKVIADIASQTNLLALNAAIEAARAGESGKGFAVVADEVRKLAEQSSSATQEITSIIIGIQENTSRSVIAVDEGVASTKRTGEAFTQITEMMTQANSKTMEIASASAEQSAQSTDVMNAIDNIASASAQQSAQSAEIMQAIESIAETSVDVAAASEETAATTQSLAQLAEELNKTISIFKTHK</sequence>
<dbReference type="CDD" id="cd11386">
    <property type="entry name" value="MCP_signal"/>
    <property type="match status" value="1"/>
</dbReference>
<keyword evidence="4 6" id="KW-0807">Transducer</keyword>
<comment type="subcellular location">
    <subcellularLocation>
        <location evidence="1">Cell membrane</location>
    </subcellularLocation>
</comment>
<dbReference type="SUPFAM" id="SSF58104">
    <property type="entry name" value="Methyl-accepting chemotaxis protein (MCP) signaling domain"/>
    <property type="match status" value="2"/>
</dbReference>
<evidence type="ECO:0000313" key="10">
    <source>
        <dbReference type="EMBL" id="GLC89079.1"/>
    </source>
</evidence>
<keyword evidence="7" id="KW-1133">Transmembrane helix</keyword>
<name>A0ABQ5NL42_9BACI</name>
<dbReference type="InterPro" id="IPR004089">
    <property type="entry name" value="MCPsignal_dom"/>
</dbReference>
<dbReference type="Gene3D" id="6.10.340.10">
    <property type="match status" value="1"/>
</dbReference>
<gene>
    <name evidence="10" type="ORF">LYSBPC_22060</name>
</gene>
<evidence type="ECO:0000256" key="6">
    <source>
        <dbReference type="PROSITE-ProRule" id="PRU00284"/>
    </source>
</evidence>
<dbReference type="RefSeq" id="WP_264989149.1">
    <property type="nucleotide sequence ID" value="NZ_BRZA01000002.1"/>
</dbReference>
<keyword evidence="2" id="KW-1003">Cell membrane</keyword>
<dbReference type="Proteomes" id="UP001065593">
    <property type="component" value="Unassembled WGS sequence"/>
</dbReference>
<comment type="similarity">
    <text evidence="5">Belongs to the methyl-accepting chemotaxis (MCP) protein family.</text>
</comment>
<accession>A0ABQ5NL42</accession>
<evidence type="ECO:0000256" key="5">
    <source>
        <dbReference type="ARBA" id="ARBA00029447"/>
    </source>
</evidence>
<dbReference type="InterPro" id="IPR004090">
    <property type="entry name" value="Chemotax_Me-accpt_rcpt"/>
</dbReference>
<dbReference type="PANTHER" id="PTHR32089:SF112">
    <property type="entry name" value="LYSOZYME-LIKE PROTEIN-RELATED"/>
    <property type="match status" value="1"/>
</dbReference>
<comment type="caution">
    <text evidence="10">The sequence shown here is derived from an EMBL/GenBank/DDBJ whole genome shotgun (WGS) entry which is preliminary data.</text>
</comment>
<evidence type="ECO:0000256" key="4">
    <source>
        <dbReference type="ARBA" id="ARBA00023224"/>
    </source>
</evidence>
<protein>
    <recommendedName>
        <fullName evidence="12">Methyl-accepting chemotaxis protein</fullName>
    </recommendedName>
</protein>
<feature type="domain" description="HAMP" evidence="9">
    <location>
        <begin position="213"/>
        <end position="265"/>
    </location>
</feature>
<dbReference type="InterPro" id="IPR024478">
    <property type="entry name" value="HlyB_4HB_MCP"/>
</dbReference>
<evidence type="ECO:0000259" key="9">
    <source>
        <dbReference type="PROSITE" id="PS50885"/>
    </source>
</evidence>